<sequence>MQEIKRMRVSVKGLVQGVGFRPFVYNMARSLGLTGWVNNTAEGVIVEVEGKRGWGPALSLPLYQLYQLRSPFYHH</sequence>
<dbReference type="GO" id="GO:0051604">
    <property type="term" value="P:protein maturation"/>
    <property type="evidence" value="ECO:0007669"/>
    <property type="project" value="TreeGrafter"/>
</dbReference>
<evidence type="ECO:0000256" key="5">
    <source>
        <dbReference type="PROSITE-ProRule" id="PRU00520"/>
    </source>
</evidence>
<dbReference type="InterPro" id="IPR001792">
    <property type="entry name" value="Acylphosphatase-like_dom"/>
</dbReference>
<comment type="caution">
    <text evidence="8">The sequence shown here is derived from an EMBL/GenBank/DDBJ whole genome shotgun (WGS) entry which is preliminary data.</text>
</comment>
<dbReference type="InterPro" id="IPR036046">
    <property type="entry name" value="Acylphosphatase-like_dom_sf"/>
</dbReference>
<evidence type="ECO:0000313" key="9">
    <source>
        <dbReference type="Proteomes" id="UP000222564"/>
    </source>
</evidence>
<evidence type="ECO:0000256" key="4">
    <source>
        <dbReference type="ARBA" id="ARBA00047645"/>
    </source>
</evidence>
<dbReference type="Gene3D" id="3.30.70.100">
    <property type="match status" value="1"/>
</dbReference>
<evidence type="ECO:0000256" key="3">
    <source>
        <dbReference type="ARBA" id="ARBA00015991"/>
    </source>
</evidence>
<dbReference type="InterPro" id="IPR017968">
    <property type="entry name" value="Acylphosphatase_CS"/>
</dbReference>
<dbReference type="Pfam" id="PF00708">
    <property type="entry name" value="Acylphosphatase"/>
    <property type="match status" value="1"/>
</dbReference>
<dbReference type="Proteomes" id="UP000222564">
    <property type="component" value="Unassembled WGS sequence"/>
</dbReference>
<feature type="domain" description="Acylphosphatase-like" evidence="7">
    <location>
        <begin position="6"/>
        <end position="75"/>
    </location>
</feature>
<protein>
    <recommendedName>
        <fullName evidence="3 5">acylphosphatase</fullName>
        <ecNumber evidence="2 5">3.6.1.7</ecNumber>
    </recommendedName>
</protein>
<feature type="active site" evidence="5">
    <location>
        <position position="21"/>
    </location>
</feature>
<dbReference type="EC" id="3.6.1.7" evidence="2 5"/>
<evidence type="ECO:0000256" key="2">
    <source>
        <dbReference type="ARBA" id="ARBA00012150"/>
    </source>
</evidence>
<comment type="similarity">
    <text evidence="1 6">Belongs to the acylphosphatase family.</text>
</comment>
<dbReference type="GO" id="GO:0003998">
    <property type="term" value="F:acylphosphatase activity"/>
    <property type="evidence" value="ECO:0007669"/>
    <property type="project" value="UniProtKB-EC"/>
</dbReference>
<dbReference type="EMBL" id="AWQQ01000156">
    <property type="protein sequence ID" value="PHJ36714.1"/>
    <property type="molecule type" value="Genomic_DNA"/>
</dbReference>
<reference evidence="8 9" key="1">
    <citation type="submission" date="2013-09" db="EMBL/GenBank/DDBJ databases">
        <title>Biodegradation of hydrocarbons in the deep terrestrial subsurface : characterization of a microbial consortium composed of two Desulfotomaculum species originating from a deep geological formation.</title>
        <authorList>
            <person name="Aullo T."/>
            <person name="Berlendis S."/>
            <person name="Lascourreges J.-F."/>
            <person name="Dessort D."/>
            <person name="Saint-Laurent S."/>
            <person name="Schraauwers B."/>
            <person name="Mas J."/>
            <person name="Magot M."/>
            <person name="Ranchou-Peyruse A."/>
        </authorList>
    </citation>
    <scope>NUCLEOTIDE SEQUENCE [LARGE SCALE GENOMIC DNA]</scope>
    <source>
        <strain evidence="8 9">Bs107</strain>
    </source>
</reference>
<evidence type="ECO:0000259" key="7">
    <source>
        <dbReference type="PROSITE" id="PS51160"/>
    </source>
</evidence>
<dbReference type="PROSITE" id="PS51160">
    <property type="entry name" value="ACYLPHOSPHATASE_3"/>
    <property type="match status" value="1"/>
</dbReference>
<evidence type="ECO:0000256" key="1">
    <source>
        <dbReference type="ARBA" id="ARBA00005614"/>
    </source>
</evidence>
<dbReference type="GO" id="GO:0016743">
    <property type="term" value="F:carboxyl- or carbamoyltransferase activity"/>
    <property type="evidence" value="ECO:0007669"/>
    <property type="project" value="TreeGrafter"/>
</dbReference>
<dbReference type="PANTHER" id="PTHR42959:SF1">
    <property type="entry name" value="CARBAMOYLTRANSFERASE HYPF"/>
    <property type="match status" value="1"/>
</dbReference>
<dbReference type="AlphaFoldDB" id="A0A2C6MB36"/>
<comment type="catalytic activity">
    <reaction evidence="4 5">
        <text>an acyl phosphate + H2O = a carboxylate + phosphate + H(+)</text>
        <dbReference type="Rhea" id="RHEA:14965"/>
        <dbReference type="ChEBI" id="CHEBI:15377"/>
        <dbReference type="ChEBI" id="CHEBI:15378"/>
        <dbReference type="ChEBI" id="CHEBI:29067"/>
        <dbReference type="ChEBI" id="CHEBI:43474"/>
        <dbReference type="ChEBI" id="CHEBI:59918"/>
        <dbReference type="EC" id="3.6.1.7"/>
    </reaction>
</comment>
<dbReference type="GO" id="GO:0008270">
    <property type="term" value="F:zinc ion binding"/>
    <property type="evidence" value="ECO:0007669"/>
    <property type="project" value="TreeGrafter"/>
</dbReference>
<name>A0A2C6MB36_9FIRM</name>
<gene>
    <name evidence="8" type="ORF">P378_20615</name>
</gene>
<dbReference type="SUPFAM" id="SSF54975">
    <property type="entry name" value="Acylphosphatase/BLUF domain-like"/>
    <property type="match status" value="1"/>
</dbReference>
<evidence type="ECO:0000313" key="8">
    <source>
        <dbReference type="EMBL" id="PHJ36714.1"/>
    </source>
</evidence>
<feature type="active site" evidence="5">
    <location>
        <position position="39"/>
    </location>
</feature>
<dbReference type="PANTHER" id="PTHR42959">
    <property type="entry name" value="CARBAMOYLTRANSFERASE"/>
    <property type="match status" value="1"/>
</dbReference>
<keyword evidence="5" id="KW-0378">Hydrolase</keyword>
<dbReference type="PROSITE" id="PS00150">
    <property type="entry name" value="ACYLPHOSPHATASE_1"/>
    <property type="match status" value="1"/>
</dbReference>
<evidence type="ECO:0000256" key="6">
    <source>
        <dbReference type="RuleBase" id="RU004168"/>
    </source>
</evidence>
<keyword evidence="9" id="KW-1185">Reference proteome</keyword>
<dbReference type="InterPro" id="IPR051060">
    <property type="entry name" value="Carbamoyltrans_HypF-like"/>
</dbReference>
<organism evidence="8 9">
    <name type="scientific">Desulforamulus profundi</name>
    <dbReference type="NCBI Taxonomy" id="1383067"/>
    <lineage>
        <taxon>Bacteria</taxon>
        <taxon>Bacillati</taxon>
        <taxon>Bacillota</taxon>
        <taxon>Clostridia</taxon>
        <taxon>Eubacteriales</taxon>
        <taxon>Peptococcaceae</taxon>
        <taxon>Desulforamulus</taxon>
    </lineage>
</organism>
<proteinExistence type="inferred from homology"/>
<accession>A0A2C6MB36</accession>